<organism evidence="1 2">
    <name type="scientific">Blepharisma stoltei</name>
    <dbReference type="NCBI Taxonomy" id="1481888"/>
    <lineage>
        <taxon>Eukaryota</taxon>
        <taxon>Sar</taxon>
        <taxon>Alveolata</taxon>
        <taxon>Ciliophora</taxon>
        <taxon>Postciliodesmatophora</taxon>
        <taxon>Heterotrichea</taxon>
        <taxon>Heterotrichida</taxon>
        <taxon>Blepharismidae</taxon>
        <taxon>Blepharisma</taxon>
    </lineage>
</organism>
<dbReference type="Proteomes" id="UP001162131">
    <property type="component" value="Unassembled WGS sequence"/>
</dbReference>
<name>A0AAU9ICT2_9CILI</name>
<gene>
    <name evidence="1" type="ORF">BSTOLATCC_MIC4000</name>
</gene>
<reference evidence="1" key="1">
    <citation type="submission" date="2021-09" db="EMBL/GenBank/DDBJ databases">
        <authorList>
            <consortium name="AG Swart"/>
            <person name="Singh M."/>
            <person name="Singh A."/>
            <person name="Seah K."/>
            <person name="Emmerich C."/>
        </authorList>
    </citation>
    <scope>NUCLEOTIDE SEQUENCE</scope>
    <source>
        <strain evidence="1">ATCC30299</strain>
    </source>
</reference>
<protein>
    <recommendedName>
        <fullName evidence="3">Maturase K</fullName>
    </recommendedName>
</protein>
<accession>A0AAU9ICT2</accession>
<sequence>MIIYYAYDFYYQFLFYNKTIFHYYKDHLHNKANSSLFLPEEFSHNQLYTMQLPLKKKSAIKSQWFFQASPFLAQNKNLTELLKKLLSRVGGP</sequence>
<evidence type="ECO:0008006" key="3">
    <source>
        <dbReference type="Google" id="ProtNLM"/>
    </source>
</evidence>
<evidence type="ECO:0000313" key="1">
    <source>
        <dbReference type="EMBL" id="CAG9311715.1"/>
    </source>
</evidence>
<proteinExistence type="predicted"/>
<evidence type="ECO:0000313" key="2">
    <source>
        <dbReference type="Proteomes" id="UP001162131"/>
    </source>
</evidence>
<comment type="caution">
    <text evidence="1">The sequence shown here is derived from an EMBL/GenBank/DDBJ whole genome shotgun (WGS) entry which is preliminary data.</text>
</comment>
<dbReference type="AlphaFoldDB" id="A0AAU9ICT2"/>
<dbReference type="EMBL" id="CAJZBQ010000004">
    <property type="protein sequence ID" value="CAG9311715.1"/>
    <property type="molecule type" value="Genomic_DNA"/>
</dbReference>
<keyword evidence="2" id="KW-1185">Reference proteome</keyword>